<dbReference type="Gene3D" id="2.150.10.10">
    <property type="entry name" value="Serralysin-like metalloprotease, C-terminal"/>
    <property type="match status" value="1"/>
</dbReference>
<dbReference type="InterPro" id="IPR011049">
    <property type="entry name" value="Serralysin-like_metalloprot_C"/>
</dbReference>
<proteinExistence type="predicted"/>
<name>A0A6J4NQ56_9ACTN</name>
<accession>A0A6J4NQ56</accession>
<organism evidence="3">
    <name type="scientific">uncultured Rubrobacteraceae bacterium</name>
    <dbReference type="NCBI Taxonomy" id="349277"/>
    <lineage>
        <taxon>Bacteria</taxon>
        <taxon>Bacillati</taxon>
        <taxon>Actinomycetota</taxon>
        <taxon>Rubrobacteria</taxon>
        <taxon>Rubrobacterales</taxon>
        <taxon>Rubrobacteraceae</taxon>
        <taxon>environmental samples</taxon>
    </lineage>
</organism>
<gene>
    <name evidence="3" type="ORF">AVDCRST_MAG03-659</name>
</gene>
<reference evidence="3" key="1">
    <citation type="submission" date="2020-02" db="EMBL/GenBank/DDBJ databases">
        <authorList>
            <person name="Meier V. D."/>
        </authorList>
    </citation>
    <scope>NUCLEOTIDE SEQUENCE</scope>
    <source>
        <strain evidence="3">AVDCRST_MAG03</strain>
    </source>
</reference>
<dbReference type="AlphaFoldDB" id="A0A6J4NQ56"/>
<dbReference type="EMBL" id="CADCUT010000042">
    <property type="protein sequence ID" value="CAA9391674.1"/>
    <property type="molecule type" value="Genomic_DNA"/>
</dbReference>
<protein>
    <recommendedName>
        <fullName evidence="4">Alkaline phosphatase</fullName>
    </recommendedName>
</protein>
<feature type="chain" id="PRO_5026678298" description="Alkaline phosphatase" evidence="2">
    <location>
        <begin position="25"/>
        <end position="243"/>
    </location>
</feature>
<evidence type="ECO:0008006" key="4">
    <source>
        <dbReference type="Google" id="ProtNLM"/>
    </source>
</evidence>
<feature type="region of interest" description="Disordered" evidence="1">
    <location>
        <begin position="223"/>
        <end position="243"/>
    </location>
</feature>
<dbReference type="GO" id="GO:0005509">
    <property type="term" value="F:calcium ion binding"/>
    <property type="evidence" value="ECO:0007669"/>
    <property type="project" value="InterPro"/>
</dbReference>
<evidence type="ECO:0000256" key="1">
    <source>
        <dbReference type="SAM" id="MobiDB-lite"/>
    </source>
</evidence>
<feature type="signal peptide" evidence="2">
    <location>
        <begin position="1"/>
        <end position="24"/>
    </location>
</feature>
<sequence>MRKLTTLVAVMVLAVVLSAGAALAAVKHGTNAGEAIHGTQKPDTVYAYGGADLVYGYGGADTLYGGNEAGWGDKLLGGAAGDRVLGQGGDDALYGQGGDDRVYGGSGGDLVVGGPGSDALDGGPGADEVNARDGRKDTIVIGAGDLVYYDRGIDALQRRASSREDAGRGAGAGAELTAAEAADAADLSAARPPEGLFGHTGEVLVEHGGETLLVAEGDLENHLGHGDEIVDPTGRAGAGRGQR</sequence>
<keyword evidence="2" id="KW-0732">Signal</keyword>
<evidence type="ECO:0000256" key="2">
    <source>
        <dbReference type="SAM" id="SignalP"/>
    </source>
</evidence>
<evidence type="ECO:0000313" key="3">
    <source>
        <dbReference type="EMBL" id="CAA9391674.1"/>
    </source>
</evidence>
<dbReference type="SUPFAM" id="SSF51120">
    <property type="entry name" value="beta-Roll"/>
    <property type="match status" value="1"/>
</dbReference>
<dbReference type="PRINTS" id="PR00313">
    <property type="entry name" value="CABNDNGRPT"/>
</dbReference>
<dbReference type="Pfam" id="PF00353">
    <property type="entry name" value="HemolysinCabind"/>
    <property type="match status" value="2"/>
</dbReference>
<dbReference type="InterPro" id="IPR001343">
    <property type="entry name" value="Hemolysn_Ca-bd"/>
</dbReference>